<dbReference type="PIRSF" id="PIRSF000294">
    <property type="entry name" value="Cytochrome-c_peroxidase"/>
    <property type="match status" value="1"/>
</dbReference>
<dbReference type="Pfam" id="PF03150">
    <property type="entry name" value="CCP_MauG"/>
    <property type="match status" value="1"/>
</dbReference>
<comment type="subcellular location">
    <subcellularLocation>
        <location evidence="1">Periplasm</location>
    </subcellularLocation>
</comment>
<dbReference type="GO" id="GO:0004601">
    <property type="term" value="F:peroxidase activity"/>
    <property type="evidence" value="ECO:0007669"/>
    <property type="project" value="UniProtKB-KW"/>
</dbReference>
<dbReference type="PROSITE" id="PS51007">
    <property type="entry name" value="CYTC"/>
    <property type="match status" value="1"/>
</dbReference>
<dbReference type="InterPro" id="IPR026259">
    <property type="entry name" value="MauG/Cytc_peroxidase"/>
</dbReference>
<dbReference type="EMBL" id="BAABHB010000003">
    <property type="protein sequence ID" value="GAA4402360.1"/>
    <property type="molecule type" value="Genomic_DNA"/>
</dbReference>
<dbReference type="InterPro" id="IPR009056">
    <property type="entry name" value="Cyt_c-like_dom"/>
</dbReference>
<keyword evidence="7 8" id="KW-0408">Iron</keyword>
<dbReference type="InterPro" id="IPR051395">
    <property type="entry name" value="Cytochrome_c_Peroxidase/MauG"/>
</dbReference>
<keyword evidence="11" id="KW-0575">Peroxidase</keyword>
<evidence type="ECO:0000256" key="2">
    <source>
        <dbReference type="ARBA" id="ARBA00022617"/>
    </source>
</evidence>
<dbReference type="RefSeq" id="WP_345266036.1">
    <property type="nucleotide sequence ID" value="NZ_BAABHB010000003.1"/>
</dbReference>
<evidence type="ECO:0000256" key="9">
    <source>
        <dbReference type="SAM" id="SignalP"/>
    </source>
</evidence>
<keyword evidence="5" id="KW-0574">Periplasm</keyword>
<feature type="domain" description="Cytochrome c" evidence="10">
    <location>
        <begin position="224"/>
        <end position="352"/>
    </location>
</feature>
<dbReference type="SUPFAM" id="SSF46626">
    <property type="entry name" value="Cytochrome c"/>
    <property type="match status" value="2"/>
</dbReference>
<evidence type="ECO:0000313" key="11">
    <source>
        <dbReference type="EMBL" id="GAA4402360.1"/>
    </source>
</evidence>
<protein>
    <submittedName>
        <fullName evidence="11">Cytochrome c peroxidase</fullName>
    </submittedName>
</protein>
<dbReference type="PANTHER" id="PTHR30600">
    <property type="entry name" value="CYTOCHROME C PEROXIDASE-RELATED"/>
    <property type="match status" value="1"/>
</dbReference>
<keyword evidence="3 8" id="KW-0479">Metal-binding</keyword>
<proteinExistence type="predicted"/>
<evidence type="ECO:0000256" key="1">
    <source>
        <dbReference type="ARBA" id="ARBA00004418"/>
    </source>
</evidence>
<organism evidence="11 12">
    <name type="scientific">Nibrella viscosa</name>
    <dbReference type="NCBI Taxonomy" id="1084524"/>
    <lineage>
        <taxon>Bacteria</taxon>
        <taxon>Pseudomonadati</taxon>
        <taxon>Bacteroidota</taxon>
        <taxon>Cytophagia</taxon>
        <taxon>Cytophagales</taxon>
        <taxon>Spirosomataceae</taxon>
        <taxon>Nibrella</taxon>
    </lineage>
</organism>
<evidence type="ECO:0000256" key="3">
    <source>
        <dbReference type="ARBA" id="ARBA00022723"/>
    </source>
</evidence>
<reference evidence="12" key="1">
    <citation type="journal article" date="2019" name="Int. J. Syst. Evol. Microbiol.">
        <title>The Global Catalogue of Microorganisms (GCM) 10K type strain sequencing project: providing services to taxonomists for standard genome sequencing and annotation.</title>
        <authorList>
            <consortium name="The Broad Institute Genomics Platform"/>
            <consortium name="The Broad Institute Genome Sequencing Center for Infectious Disease"/>
            <person name="Wu L."/>
            <person name="Ma J."/>
        </authorList>
    </citation>
    <scope>NUCLEOTIDE SEQUENCE [LARGE SCALE GENOMIC DNA]</scope>
    <source>
        <strain evidence="12">JCM 17925</strain>
    </source>
</reference>
<keyword evidence="2 8" id="KW-0349">Heme</keyword>
<dbReference type="Proteomes" id="UP001500936">
    <property type="component" value="Unassembled WGS sequence"/>
</dbReference>
<evidence type="ECO:0000256" key="5">
    <source>
        <dbReference type="ARBA" id="ARBA00022764"/>
    </source>
</evidence>
<sequence length="365" mass="40294">MKDLVRIALLLAGGLAGLLACQLNHADTDEPVTPTPPTGGSFQATPYPWQPPAHFPDMVYDLSKNPLTYEGVQLGKTLFYDGLLSRNGTISCGFCHSPFTAFAHTDHALSHGIDDRIGTRNVPGIQNVAWSKNFFWDGGVVHLDLLPIAPIQHPDEMGDSLANVLRKVGNSGRYRPLFKAAYGTEEVTSERLLKALSQFMLTMVSANSKYDKYLRKESGGTLTDAEQRGLSLFTQHCAGCHAGPLQTDQRFRNNGLPPAPADRPADLGRYAITLRPEDRFAFRVPSLRNVQMTPPYMHDGRFQTLEQVLQHYAGGVVDSPTLDPQLKANGKTGIPLSAGEQRDLIQFLYTLTDYDFITNRQLQPN</sequence>
<feature type="signal peptide" evidence="9">
    <location>
        <begin position="1"/>
        <end position="26"/>
    </location>
</feature>
<gene>
    <name evidence="11" type="ORF">GCM10023187_17360</name>
</gene>
<dbReference type="InterPro" id="IPR004852">
    <property type="entry name" value="Di-haem_cyt_c_peroxidsae"/>
</dbReference>
<evidence type="ECO:0000256" key="4">
    <source>
        <dbReference type="ARBA" id="ARBA00022729"/>
    </source>
</evidence>
<evidence type="ECO:0000256" key="6">
    <source>
        <dbReference type="ARBA" id="ARBA00023002"/>
    </source>
</evidence>
<dbReference type="PANTHER" id="PTHR30600:SF10">
    <property type="entry name" value="BLL6722 PROTEIN"/>
    <property type="match status" value="1"/>
</dbReference>
<keyword evidence="12" id="KW-1185">Reference proteome</keyword>
<evidence type="ECO:0000313" key="12">
    <source>
        <dbReference type="Proteomes" id="UP001500936"/>
    </source>
</evidence>
<comment type="caution">
    <text evidence="11">The sequence shown here is derived from an EMBL/GenBank/DDBJ whole genome shotgun (WGS) entry which is preliminary data.</text>
</comment>
<keyword evidence="6" id="KW-0560">Oxidoreductase</keyword>
<feature type="chain" id="PRO_5047516459" evidence="9">
    <location>
        <begin position="27"/>
        <end position="365"/>
    </location>
</feature>
<evidence type="ECO:0000256" key="7">
    <source>
        <dbReference type="ARBA" id="ARBA00023004"/>
    </source>
</evidence>
<evidence type="ECO:0000256" key="8">
    <source>
        <dbReference type="PROSITE-ProRule" id="PRU00433"/>
    </source>
</evidence>
<name>A0ABP8K9X3_9BACT</name>
<keyword evidence="4 9" id="KW-0732">Signal</keyword>
<dbReference type="PROSITE" id="PS51257">
    <property type="entry name" value="PROKAR_LIPOPROTEIN"/>
    <property type="match status" value="1"/>
</dbReference>
<dbReference type="Gene3D" id="1.10.760.10">
    <property type="entry name" value="Cytochrome c-like domain"/>
    <property type="match status" value="2"/>
</dbReference>
<evidence type="ECO:0000259" key="10">
    <source>
        <dbReference type="PROSITE" id="PS51007"/>
    </source>
</evidence>
<accession>A0ABP8K9X3</accession>
<dbReference type="InterPro" id="IPR036909">
    <property type="entry name" value="Cyt_c-like_dom_sf"/>
</dbReference>